<dbReference type="InterPro" id="IPR001789">
    <property type="entry name" value="Sig_transdc_resp-reg_receiver"/>
</dbReference>
<dbReference type="GO" id="GO:0005524">
    <property type="term" value="F:ATP binding"/>
    <property type="evidence" value="ECO:0007669"/>
    <property type="project" value="UniProtKB-KW"/>
</dbReference>
<evidence type="ECO:0000259" key="7">
    <source>
        <dbReference type="PROSITE" id="PS50045"/>
    </source>
</evidence>
<dbReference type="Proteomes" id="UP000184420">
    <property type="component" value="Unassembled WGS sequence"/>
</dbReference>
<keyword evidence="5" id="KW-0804">Transcription</keyword>
<keyword evidence="6" id="KW-0597">Phosphoprotein</keyword>
<dbReference type="InterPro" id="IPR011006">
    <property type="entry name" value="CheY-like_superfamily"/>
</dbReference>
<dbReference type="PANTHER" id="PTHR32071:SF117">
    <property type="entry name" value="PTS-DEPENDENT DIHYDROXYACETONE KINASE OPERON REGULATORY PROTEIN-RELATED"/>
    <property type="match status" value="1"/>
</dbReference>
<reference evidence="9 10" key="1">
    <citation type="submission" date="2016-11" db="EMBL/GenBank/DDBJ databases">
        <authorList>
            <person name="Jaros S."/>
            <person name="Januszkiewicz K."/>
            <person name="Wedrychowicz H."/>
        </authorList>
    </citation>
    <scope>NUCLEOTIDE SEQUENCE [LARGE SCALE GENOMIC DNA]</scope>
    <source>
        <strain evidence="9 10">DSM 27406</strain>
    </source>
</reference>
<organism evidence="9 10">
    <name type="scientific">Chitinophaga jiangningensis</name>
    <dbReference type="NCBI Taxonomy" id="1419482"/>
    <lineage>
        <taxon>Bacteria</taxon>
        <taxon>Pseudomonadati</taxon>
        <taxon>Bacteroidota</taxon>
        <taxon>Chitinophagia</taxon>
        <taxon>Chitinophagales</taxon>
        <taxon>Chitinophagaceae</taxon>
        <taxon>Chitinophaga</taxon>
    </lineage>
</organism>
<name>A0A1M6XUI3_9BACT</name>
<feature type="domain" description="Sigma-54 factor interaction" evidence="7">
    <location>
        <begin position="146"/>
        <end position="375"/>
    </location>
</feature>
<dbReference type="Gene3D" id="1.10.10.60">
    <property type="entry name" value="Homeodomain-like"/>
    <property type="match status" value="1"/>
</dbReference>
<evidence type="ECO:0000256" key="5">
    <source>
        <dbReference type="ARBA" id="ARBA00023163"/>
    </source>
</evidence>
<evidence type="ECO:0000256" key="1">
    <source>
        <dbReference type="ARBA" id="ARBA00022741"/>
    </source>
</evidence>
<dbReference type="PROSITE" id="PS50045">
    <property type="entry name" value="SIGMA54_INTERACT_4"/>
    <property type="match status" value="1"/>
</dbReference>
<dbReference type="Gene3D" id="1.10.8.60">
    <property type="match status" value="1"/>
</dbReference>
<sequence length="457" mass="50866">MSRKILIVEDVFIEANNLEMILEKAGYYVTGIARSVAAARKEIERERPDFVLVDIFLQGPQTGIDLAWELKKLEIPFLYLSANSNRDTLEQAKKTGPFGFLVKPYRERDVLVMLEIAVYQHSNGREALLKNTSRKKVNSNGNFHGIYGSSQALHQVVEQLEVVAPTDTSVLLLGESGTGKERMAEVIHKLSNRSKGPLVKVDCASLPPTLIESVLFGHERGAFTGAAERRIGKFEQAIGGTLFLDEIGEMPLDMQAKLLRALQEREIERLGSGNVIKVDVRVIAATNRNLEQEVSEKRFRMDLYYRLNVFPVWIPPLRERGGDITLLANHFVEIYCTRFGKPVKTISPKAMQTLMGYSWPGNIRELDHVIERTVILTRENEITQFALTPQPAAVAVNSTPTIKTMAENEKEHIIAVLKSVNGKVSGPGGAAELLGLPPSTLNARMKKLGINTGKSFH</sequence>
<dbReference type="InterPro" id="IPR009057">
    <property type="entry name" value="Homeodomain-like_sf"/>
</dbReference>
<keyword evidence="3" id="KW-0805">Transcription regulation</keyword>
<accession>A0A1M6XUI3</accession>
<dbReference type="SUPFAM" id="SSF52540">
    <property type="entry name" value="P-loop containing nucleoside triphosphate hydrolases"/>
    <property type="match status" value="1"/>
</dbReference>
<dbReference type="Pfam" id="PF25601">
    <property type="entry name" value="AAA_lid_14"/>
    <property type="match status" value="1"/>
</dbReference>
<dbReference type="EMBL" id="FRBL01000002">
    <property type="protein sequence ID" value="SHL09566.1"/>
    <property type="molecule type" value="Genomic_DNA"/>
</dbReference>
<dbReference type="Pfam" id="PF00158">
    <property type="entry name" value="Sigma54_activat"/>
    <property type="match status" value="1"/>
</dbReference>
<dbReference type="FunFam" id="3.40.50.300:FF:000006">
    <property type="entry name" value="DNA-binding transcriptional regulator NtrC"/>
    <property type="match status" value="1"/>
</dbReference>
<evidence type="ECO:0000259" key="8">
    <source>
        <dbReference type="PROSITE" id="PS50110"/>
    </source>
</evidence>
<dbReference type="GO" id="GO:0000160">
    <property type="term" value="P:phosphorelay signal transduction system"/>
    <property type="evidence" value="ECO:0007669"/>
    <property type="project" value="InterPro"/>
</dbReference>
<dbReference type="PROSITE" id="PS00675">
    <property type="entry name" value="SIGMA54_INTERACT_1"/>
    <property type="match status" value="1"/>
</dbReference>
<dbReference type="InterPro" id="IPR027417">
    <property type="entry name" value="P-loop_NTPase"/>
</dbReference>
<keyword evidence="4 9" id="KW-0238">DNA-binding</keyword>
<dbReference type="Pfam" id="PF00072">
    <property type="entry name" value="Response_reg"/>
    <property type="match status" value="1"/>
</dbReference>
<gene>
    <name evidence="9" type="ORF">SAMN05444266_10226</name>
</gene>
<dbReference type="Gene3D" id="3.40.50.300">
    <property type="entry name" value="P-loop containing nucleotide triphosphate hydrolases"/>
    <property type="match status" value="1"/>
</dbReference>
<dbReference type="InterPro" id="IPR025662">
    <property type="entry name" value="Sigma_54_int_dom_ATP-bd_1"/>
</dbReference>
<keyword evidence="2" id="KW-0067">ATP-binding</keyword>
<dbReference type="PROSITE" id="PS00688">
    <property type="entry name" value="SIGMA54_INTERACT_3"/>
    <property type="match status" value="1"/>
</dbReference>
<evidence type="ECO:0000256" key="3">
    <source>
        <dbReference type="ARBA" id="ARBA00023015"/>
    </source>
</evidence>
<dbReference type="GO" id="GO:0006355">
    <property type="term" value="P:regulation of DNA-templated transcription"/>
    <property type="evidence" value="ECO:0007669"/>
    <property type="project" value="InterPro"/>
</dbReference>
<dbReference type="PANTHER" id="PTHR32071">
    <property type="entry name" value="TRANSCRIPTIONAL REGULATORY PROTEIN"/>
    <property type="match status" value="1"/>
</dbReference>
<dbReference type="SUPFAM" id="SSF46689">
    <property type="entry name" value="Homeodomain-like"/>
    <property type="match status" value="1"/>
</dbReference>
<proteinExistence type="predicted"/>
<feature type="domain" description="Response regulatory" evidence="8">
    <location>
        <begin position="4"/>
        <end position="118"/>
    </location>
</feature>
<dbReference type="InterPro" id="IPR003593">
    <property type="entry name" value="AAA+_ATPase"/>
</dbReference>
<dbReference type="InterPro" id="IPR025944">
    <property type="entry name" value="Sigma_54_int_dom_CS"/>
</dbReference>
<keyword evidence="10" id="KW-1185">Reference proteome</keyword>
<dbReference type="InterPro" id="IPR002197">
    <property type="entry name" value="HTH_Fis"/>
</dbReference>
<dbReference type="Gene3D" id="3.40.50.2300">
    <property type="match status" value="1"/>
</dbReference>
<dbReference type="SUPFAM" id="SSF52172">
    <property type="entry name" value="CheY-like"/>
    <property type="match status" value="1"/>
</dbReference>
<dbReference type="Pfam" id="PF02954">
    <property type="entry name" value="HTH_8"/>
    <property type="match status" value="1"/>
</dbReference>
<feature type="modified residue" description="4-aspartylphosphate" evidence="6">
    <location>
        <position position="54"/>
    </location>
</feature>
<evidence type="ECO:0000256" key="6">
    <source>
        <dbReference type="PROSITE-ProRule" id="PRU00169"/>
    </source>
</evidence>
<evidence type="ECO:0000256" key="2">
    <source>
        <dbReference type="ARBA" id="ARBA00022840"/>
    </source>
</evidence>
<dbReference type="CDD" id="cd17534">
    <property type="entry name" value="REC_DC-like"/>
    <property type="match status" value="1"/>
</dbReference>
<evidence type="ECO:0000313" key="10">
    <source>
        <dbReference type="Proteomes" id="UP000184420"/>
    </source>
</evidence>
<dbReference type="GO" id="GO:0043565">
    <property type="term" value="F:sequence-specific DNA binding"/>
    <property type="evidence" value="ECO:0007669"/>
    <property type="project" value="InterPro"/>
</dbReference>
<dbReference type="AlphaFoldDB" id="A0A1M6XUI3"/>
<dbReference type="CDD" id="cd00009">
    <property type="entry name" value="AAA"/>
    <property type="match status" value="1"/>
</dbReference>
<dbReference type="SMART" id="SM00448">
    <property type="entry name" value="REC"/>
    <property type="match status" value="1"/>
</dbReference>
<evidence type="ECO:0000256" key="4">
    <source>
        <dbReference type="ARBA" id="ARBA00023125"/>
    </source>
</evidence>
<dbReference type="InterPro" id="IPR058031">
    <property type="entry name" value="AAA_lid_NorR"/>
</dbReference>
<dbReference type="SMART" id="SM00382">
    <property type="entry name" value="AAA"/>
    <property type="match status" value="1"/>
</dbReference>
<dbReference type="InterPro" id="IPR002078">
    <property type="entry name" value="Sigma_54_int"/>
</dbReference>
<evidence type="ECO:0000313" key="9">
    <source>
        <dbReference type="EMBL" id="SHL09566.1"/>
    </source>
</evidence>
<dbReference type="RefSeq" id="WP_073078584.1">
    <property type="nucleotide sequence ID" value="NZ_FRBL01000002.1"/>
</dbReference>
<dbReference type="STRING" id="1419482.SAMN05444266_10226"/>
<keyword evidence="1" id="KW-0547">Nucleotide-binding</keyword>
<protein>
    <submittedName>
        <fullName evidence="9">DNA-binding transcriptional response regulator, NtrC family, contains REC, AAA-type ATPase, and a Fis-type DNA-binding domains</fullName>
    </submittedName>
</protein>
<dbReference type="PROSITE" id="PS50110">
    <property type="entry name" value="RESPONSE_REGULATORY"/>
    <property type="match status" value="1"/>
</dbReference>
<dbReference type="OrthoDB" id="9767722at2"/>